<dbReference type="Gene3D" id="1.25.40.390">
    <property type="match status" value="1"/>
</dbReference>
<feature type="chain" id="PRO_5015929915" evidence="6">
    <location>
        <begin position="23"/>
        <end position="615"/>
    </location>
</feature>
<feature type="domain" description="SusD-like N-terminal" evidence="8">
    <location>
        <begin position="23"/>
        <end position="218"/>
    </location>
</feature>
<evidence type="ECO:0000256" key="6">
    <source>
        <dbReference type="SAM" id="SignalP"/>
    </source>
</evidence>
<dbReference type="InterPro" id="IPR033985">
    <property type="entry name" value="SusD-like_N"/>
</dbReference>
<evidence type="ECO:0000256" key="1">
    <source>
        <dbReference type="ARBA" id="ARBA00004442"/>
    </source>
</evidence>
<dbReference type="AlphaFoldDB" id="A0A2W5EKI6"/>
<dbReference type="Pfam" id="PF14322">
    <property type="entry name" value="SusD-like_3"/>
    <property type="match status" value="1"/>
</dbReference>
<dbReference type="PROSITE" id="PS51257">
    <property type="entry name" value="PROKAR_LIPOPROTEIN"/>
    <property type="match status" value="1"/>
</dbReference>
<evidence type="ECO:0000256" key="2">
    <source>
        <dbReference type="ARBA" id="ARBA00006275"/>
    </source>
</evidence>
<feature type="domain" description="RagB/SusD" evidence="7">
    <location>
        <begin position="320"/>
        <end position="615"/>
    </location>
</feature>
<evidence type="ECO:0000313" key="10">
    <source>
        <dbReference type="Proteomes" id="UP000249645"/>
    </source>
</evidence>
<organism evidence="9 10">
    <name type="scientific">Pseudopedobacter saltans</name>
    <dbReference type="NCBI Taxonomy" id="151895"/>
    <lineage>
        <taxon>Bacteria</taxon>
        <taxon>Pseudomonadati</taxon>
        <taxon>Bacteroidota</taxon>
        <taxon>Sphingobacteriia</taxon>
        <taxon>Sphingobacteriales</taxon>
        <taxon>Sphingobacteriaceae</taxon>
        <taxon>Pseudopedobacter</taxon>
    </lineage>
</organism>
<keyword evidence="4" id="KW-0472">Membrane</keyword>
<comment type="similarity">
    <text evidence="2">Belongs to the SusD family.</text>
</comment>
<proteinExistence type="inferred from homology"/>
<reference evidence="9 10" key="1">
    <citation type="submission" date="2017-11" db="EMBL/GenBank/DDBJ databases">
        <title>Infants hospitalized years apart are colonized by the same room-sourced microbial strains.</title>
        <authorList>
            <person name="Brooks B."/>
            <person name="Olm M.R."/>
            <person name="Firek B.A."/>
            <person name="Baker R."/>
            <person name="Thomas B.C."/>
            <person name="Morowitz M.J."/>
            <person name="Banfield J.F."/>
        </authorList>
    </citation>
    <scope>NUCLEOTIDE SEQUENCE [LARGE SCALE GENOMIC DNA]</scope>
    <source>
        <strain evidence="9">S2_009_000_R2_76</strain>
    </source>
</reference>
<feature type="signal peptide" evidence="6">
    <location>
        <begin position="1"/>
        <end position="22"/>
    </location>
</feature>
<evidence type="ECO:0000256" key="3">
    <source>
        <dbReference type="ARBA" id="ARBA00022729"/>
    </source>
</evidence>
<dbReference type="EMBL" id="QFOI01000392">
    <property type="protein sequence ID" value="PZP43073.1"/>
    <property type="molecule type" value="Genomic_DNA"/>
</dbReference>
<dbReference type="Proteomes" id="UP000249645">
    <property type="component" value="Unassembled WGS sequence"/>
</dbReference>
<evidence type="ECO:0000256" key="4">
    <source>
        <dbReference type="ARBA" id="ARBA00023136"/>
    </source>
</evidence>
<keyword evidence="3 6" id="KW-0732">Signal</keyword>
<gene>
    <name evidence="9" type="ORF">DI598_16175</name>
</gene>
<evidence type="ECO:0000256" key="5">
    <source>
        <dbReference type="ARBA" id="ARBA00023237"/>
    </source>
</evidence>
<evidence type="ECO:0000259" key="8">
    <source>
        <dbReference type="Pfam" id="PF14322"/>
    </source>
</evidence>
<evidence type="ECO:0000313" key="9">
    <source>
        <dbReference type="EMBL" id="PZP43073.1"/>
    </source>
</evidence>
<evidence type="ECO:0000259" key="7">
    <source>
        <dbReference type="Pfam" id="PF07980"/>
    </source>
</evidence>
<dbReference type="Pfam" id="PF07980">
    <property type="entry name" value="SusD_RagB"/>
    <property type="match status" value="1"/>
</dbReference>
<sequence length="615" mass="68976">MKIKICVASFFALLVFSITSCKKFLSQEPDQALNEDSLFSNLINTQNYLAQVYANIPDPYANRYNGSRSGPYNMIADDANWISQQGFPSAVWSYSTANASVSIAANLWGEWYKPIRNATDYIAKVDNANPVEVNAFLRTHYKAEARALRAIYYFWLMRTYGPVIILPNVIDVNSSTADLMRERSPFDTCINYVVSQLDSAYLELQSISSSTQPSSSALNNETGRITTGICKAYKEQALLLAASPLFNGNTQLAGLKNQDGTQLINQTYDVNRWKLAADAAKGFIDEFSGVYSLYTVANTDSFTAAYLACRDVVTADWNKEWIFGKSLSGNVGYYYYSFTPKLVGYSSSVVSQGGGYGAVNQSLVDAYFMKNGMSITDSGSGYQTTGFTTFQAPGDVKARSTFNQWINREPRFYVGVTYNNSYWLNQGSSSSEVIVDFTYNGNSGAVQSTNDRSSTGYLLRKNIIQSNTSRGWVYLRLAQIYLDYAEALNEYDPGNADILKYLNMIRVRAGIPAYGSGTGQIVAPVGQDAMREAIRRERRVELAHEEVRYFDLRRWKIAQTVLSQPVYGMNILANGDAFYQKTLEFTPRFQQRDYLWPIPSEEIRKDSKLVQNPGW</sequence>
<comment type="caution">
    <text evidence="9">The sequence shown here is derived from an EMBL/GenBank/DDBJ whole genome shotgun (WGS) entry which is preliminary data.</text>
</comment>
<dbReference type="GO" id="GO:0009279">
    <property type="term" value="C:cell outer membrane"/>
    <property type="evidence" value="ECO:0007669"/>
    <property type="project" value="UniProtKB-SubCell"/>
</dbReference>
<accession>A0A2W5EKI6</accession>
<dbReference type="InterPro" id="IPR011990">
    <property type="entry name" value="TPR-like_helical_dom_sf"/>
</dbReference>
<keyword evidence="5" id="KW-0998">Cell outer membrane</keyword>
<protein>
    <submittedName>
        <fullName evidence="9">RagB/SusD family nutrient uptake outer membrane protein</fullName>
    </submittedName>
</protein>
<comment type="subcellular location">
    <subcellularLocation>
        <location evidence="1">Cell outer membrane</location>
    </subcellularLocation>
</comment>
<dbReference type="InterPro" id="IPR012944">
    <property type="entry name" value="SusD_RagB_dom"/>
</dbReference>
<dbReference type="SUPFAM" id="SSF48452">
    <property type="entry name" value="TPR-like"/>
    <property type="match status" value="1"/>
</dbReference>
<name>A0A2W5EKI6_9SPHI</name>